<dbReference type="AlphaFoldDB" id="A0A6M0CJA5"/>
<organism evidence="2 3">
    <name type="scientific">Spongiivirga citrea</name>
    <dbReference type="NCBI Taxonomy" id="1481457"/>
    <lineage>
        <taxon>Bacteria</taxon>
        <taxon>Pseudomonadati</taxon>
        <taxon>Bacteroidota</taxon>
        <taxon>Flavobacteriia</taxon>
        <taxon>Flavobacteriales</taxon>
        <taxon>Flavobacteriaceae</taxon>
        <taxon>Spongiivirga</taxon>
    </lineage>
</organism>
<dbReference type="RefSeq" id="WP_164029328.1">
    <property type="nucleotide sequence ID" value="NZ_JAABOQ010000001.1"/>
</dbReference>
<gene>
    <name evidence="2" type="ORF">GWK10_02570</name>
</gene>
<feature type="signal peptide" evidence="1">
    <location>
        <begin position="1"/>
        <end position="19"/>
    </location>
</feature>
<reference evidence="2 3" key="1">
    <citation type="submission" date="2020-01" db="EMBL/GenBank/DDBJ databases">
        <title>Spongiivirga citrea KCTC 32990T.</title>
        <authorList>
            <person name="Wang G."/>
        </authorList>
    </citation>
    <scope>NUCLEOTIDE SEQUENCE [LARGE SCALE GENOMIC DNA]</scope>
    <source>
        <strain evidence="2 3">KCTC 32990</strain>
    </source>
</reference>
<keyword evidence="1" id="KW-0732">Signal</keyword>
<feature type="chain" id="PRO_5026909701" evidence="1">
    <location>
        <begin position="20"/>
        <end position="140"/>
    </location>
</feature>
<proteinExistence type="predicted"/>
<dbReference type="Pfam" id="PF09912">
    <property type="entry name" value="DUF2141"/>
    <property type="match status" value="1"/>
</dbReference>
<evidence type="ECO:0000313" key="2">
    <source>
        <dbReference type="EMBL" id="NER16074.1"/>
    </source>
</evidence>
<keyword evidence="3" id="KW-1185">Reference proteome</keyword>
<name>A0A6M0CJA5_9FLAO</name>
<evidence type="ECO:0000256" key="1">
    <source>
        <dbReference type="SAM" id="SignalP"/>
    </source>
</evidence>
<sequence length="140" mass="15380">MKKLTLIFALALATLTSFAQEKTEGITITVATDNFNNNEGKAMYALHTVDTFMKGPGIQNAEAKIEEGKVTVTFKNVTPGTYAIMLLHDANENQKMDYDASGMPKESYGMSGNDMSFGPPQFDSAKFEVAKEDLELNIRL</sequence>
<dbReference type="Proteomes" id="UP000474296">
    <property type="component" value="Unassembled WGS sequence"/>
</dbReference>
<evidence type="ECO:0000313" key="3">
    <source>
        <dbReference type="Proteomes" id="UP000474296"/>
    </source>
</evidence>
<accession>A0A6M0CJA5</accession>
<dbReference type="InterPro" id="IPR018673">
    <property type="entry name" value="DUF2141"/>
</dbReference>
<comment type="caution">
    <text evidence="2">The sequence shown here is derived from an EMBL/GenBank/DDBJ whole genome shotgun (WGS) entry which is preliminary data.</text>
</comment>
<dbReference type="EMBL" id="JAABOQ010000001">
    <property type="protein sequence ID" value="NER16074.1"/>
    <property type="molecule type" value="Genomic_DNA"/>
</dbReference>
<protein>
    <submittedName>
        <fullName evidence="2">DUF2141 domain-containing protein</fullName>
    </submittedName>
</protein>